<reference evidence="1" key="2">
    <citation type="journal article" date="2015" name="Fish Shellfish Immunol.">
        <title>Early steps in the European eel (Anguilla anguilla)-Vibrio vulnificus interaction in the gills: Role of the RtxA13 toxin.</title>
        <authorList>
            <person name="Callol A."/>
            <person name="Pajuelo D."/>
            <person name="Ebbesson L."/>
            <person name="Teles M."/>
            <person name="MacKenzie S."/>
            <person name="Amaro C."/>
        </authorList>
    </citation>
    <scope>NUCLEOTIDE SEQUENCE</scope>
</reference>
<dbReference type="EMBL" id="GBXM01013368">
    <property type="protein sequence ID" value="JAH95209.1"/>
    <property type="molecule type" value="Transcribed_RNA"/>
</dbReference>
<sequence length="110" mass="11464">MATLSKLTRTSNSIHKNKETSGKISTCAFSSMLEGQTALMKINLRSQSEQTAYHVHVFVRDSEMGGGGAGSGAQVSLVHSLQVFFLKKGVQGQGGGGVVCVSTSSTNLVS</sequence>
<protein>
    <submittedName>
        <fullName evidence="1">Uncharacterized protein</fullName>
    </submittedName>
</protein>
<proteinExistence type="predicted"/>
<dbReference type="AlphaFoldDB" id="A0A0E9WXT6"/>
<name>A0A0E9WXT6_ANGAN</name>
<reference evidence="1" key="1">
    <citation type="submission" date="2014-11" db="EMBL/GenBank/DDBJ databases">
        <authorList>
            <person name="Amaro Gonzalez C."/>
        </authorList>
    </citation>
    <scope>NUCLEOTIDE SEQUENCE</scope>
</reference>
<evidence type="ECO:0000313" key="1">
    <source>
        <dbReference type="EMBL" id="JAH95209.1"/>
    </source>
</evidence>
<accession>A0A0E9WXT6</accession>
<organism evidence="1">
    <name type="scientific">Anguilla anguilla</name>
    <name type="common">European freshwater eel</name>
    <name type="synonym">Muraena anguilla</name>
    <dbReference type="NCBI Taxonomy" id="7936"/>
    <lineage>
        <taxon>Eukaryota</taxon>
        <taxon>Metazoa</taxon>
        <taxon>Chordata</taxon>
        <taxon>Craniata</taxon>
        <taxon>Vertebrata</taxon>
        <taxon>Euteleostomi</taxon>
        <taxon>Actinopterygii</taxon>
        <taxon>Neopterygii</taxon>
        <taxon>Teleostei</taxon>
        <taxon>Anguilliformes</taxon>
        <taxon>Anguillidae</taxon>
        <taxon>Anguilla</taxon>
    </lineage>
</organism>